<reference evidence="1 3" key="1">
    <citation type="submission" date="2014-08" db="EMBL/GenBank/DDBJ databases">
        <authorList>
            <person name="Sisinthy S."/>
        </authorList>
    </citation>
    <scope>NUCLEOTIDE SEQUENCE [LARGE SCALE GENOMIC DNA]</scope>
    <source>
        <strain evidence="1 3">RuG17</strain>
    </source>
</reference>
<dbReference type="OrthoDB" id="5083100at2"/>
<dbReference type="Proteomes" id="UP000029864">
    <property type="component" value="Unassembled WGS sequence"/>
</dbReference>
<keyword evidence="3" id="KW-1185">Reference proteome</keyword>
<gene>
    <name evidence="2" type="ORF">BJ997_002633</name>
    <name evidence="1" type="ORF">GY21_12235</name>
</gene>
<protein>
    <recommendedName>
        <fullName evidence="5">SAF domain-containing protein</fullName>
    </recommendedName>
</protein>
<evidence type="ECO:0000313" key="4">
    <source>
        <dbReference type="Proteomes" id="UP000561726"/>
    </source>
</evidence>
<name>A0A099J5Z0_9MICO</name>
<dbReference type="RefSeq" id="WP_035837008.1">
    <property type="nucleotide sequence ID" value="NZ_JACHBQ010000001.1"/>
</dbReference>
<dbReference type="AlphaFoldDB" id="A0A099J5Z0"/>
<reference evidence="2 4" key="2">
    <citation type="submission" date="2020-08" db="EMBL/GenBank/DDBJ databases">
        <title>Sequencing the genomes of 1000 actinobacteria strains.</title>
        <authorList>
            <person name="Klenk H.-P."/>
        </authorList>
    </citation>
    <scope>NUCLEOTIDE SEQUENCE [LARGE SCALE GENOMIC DNA]</scope>
    <source>
        <strain evidence="2 4">DSM 21065</strain>
    </source>
</reference>
<sequence length="213" mass="21617">MKKLAEKSTRTRSWFDPRFAIGIALVVASVVGVAAIVTTADRTSGVYVARSTLVVGDHIDVGDVNLEHVRLGGSEARYVTPARLPREGLLVTRTVQAGELIPLGAVGTRAGESVTSIVVSVRPTLAASVVAGSAVDVWAAKKTGSSQFAPPGVLVPAASVVRIIADTGLMATTDGQSVEILLPKGMVGAVLESVANGDAVSVVAVDAPVAGAK</sequence>
<dbReference type="eggNOG" id="COG1261">
    <property type="taxonomic scope" value="Bacteria"/>
</dbReference>
<accession>A0A099J5Z0</accession>
<evidence type="ECO:0000313" key="1">
    <source>
        <dbReference type="EMBL" id="KGJ72922.1"/>
    </source>
</evidence>
<dbReference type="EMBL" id="JPXF01000049">
    <property type="protein sequence ID" value="KGJ72922.1"/>
    <property type="molecule type" value="Genomic_DNA"/>
</dbReference>
<evidence type="ECO:0000313" key="3">
    <source>
        <dbReference type="Proteomes" id="UP000029864"/>
    </source>
</evidence>
<comment type="caution">
    <text evidence="1">The sequence shown here is derived from an EMBL/GenBank/DDBJ whole genome shotgun (WGS) entry which is preliminary data.</text>
</comment>
<evidence type="ECO:0000313" key="2">
    <source>
        <dbReference type="EMBL" id="MBB5642085.1"/>
    </source>
</evidence>
<dbReference type="STRING" id="1001240.GY21_12235"/>
<dbReference type="Proteomes" id="UP000561726">
    <property type="component" value="Unassembled WGS sequence"/>
</dbReference>
<evidence type="ECO:0008006" key="5">
    <source>
        <dbReference type="Google" id="ProtNLM"/>
    </source>
</evidence>
<dbReference type="EMBL" id="JACHBQ010000001">
    <property type="protein sequence ID" value="MBB5642085.1"/>
    <property type="molecule type" value="Genomic_DNA"/>
</dbReference>
<organism evidence="1 3">
    <name type="scientific">Cryobacterium roopkundense</name>
    <dbReference type="NCBI Taxonomy" id="1001240"/>
    <lineage>
        <taxon>Bacteria</taxon>
        <taxon>Bacillati</taxon>
        <taxon>Actinomycetota</taxon>
        <taxon>Actinomycetes</taxon>
        <taxon>Micrococcales</taxon>
        <taxon>Microbacteriaceae</taxon>
        <taxon>Cryobacterium</taxon>
    </lineage>
</organism>
<proteinExistence type="predicted"/>